<dbReference type="Pfam" id="PF13302">
    <property type="entry name" value="Acetyltransf_3"/>
    <property type="match status" value="1"/>
</dbReference>
<dbReference type="GO" id="GO:0016747">
    <property type="term" value="F:acyltransferase activity, transferring groups other than amino-acyl groups"/>
    <property type="evidence" value="ECO:0007669"/>
    <property type="project" value="InterPro"/>
</dbReference>
<feature type="domain" description="N-acetyltransferase" evidence="1">
    <location>
        <begin position="18"/>
        <end position="186"/>
    </location>
</feature>
<dbReference type="SUPFAM" id="SSF55729">
    <property type="entry name" value="Acyl-CoA N-acyltransferases (Nat)"/>
    <property type="match status" value="1"/>
</dbReference>
<proteinExistence type="predicted"/>
<evidence type="ECO:0000259" key="1">
    <source>
        <dbReference type="PROSITE" id="PS51186"/>
    </source>
</evidence>
<keyword evidence="3" id="KW-1185">Reference proteome</keyword>
<dbReference type="PANTHER" id="PTHR43610:SF1">
    <property type="entry name" value="N-ACETYLTRANSFERASE DOMAIN-CONTAINING PROTEIN"/>
    <property type="match status" value="1"/>
</dbReference>
<dbReference type="Proteomes" id="UP000236737">
    <property type="component" value="Unassembled WGS sequence"/>
</dbReference>
<organism evidence="2 3">
    <name type="scientific">Flavobacterium urumqiense</name>
    <dbReference type="NCBI Taxonomy" id="935224"/>
    <lineage>
        <taxon>Bacteria</taxon>
        <taxon>Pseudomonadati</taxon>
        <taxon>Bacteroidota</taxon>
        <taxon>Flavobacteriia</taxon>
        <taxon>Flavobacteriales</taxon>
        <taxon>Flavobacteriaceae</taxon>
        <taxon>Flavobacterium</taxon>
    </lineage>
</organism>
<dbReference type="PANTHER" id="PTHR43610">
    <property type="entry name" value="BLL6696 PROTEIN"/>
    <property type="match status" value="1"/>
</dbReference>
<dbReference type="RefSeq" id="WP_103999121.1">
    <property type="nucleotide sequence ID" value="NZ_FNVP01000003.1"/>
</dbReference>
<evidence type="ECO:0000313" key="3">
    <source>
        <dbReference type="Proteomes" id="UP000236737"/>
    </source>
</evidence>
<dbReference type="PROSITE" id="PS51186">
    <property type="entry name" value="GNAT"/>
    <property type="match status" value="1"/>
</dbReference>
<name>A0A1H5V195_9FLAO</name>
<dbReference type="Gene3D" id="3.40.630.30">
    <property type="match status" value="1"/>
</dbReference>
<dbReference type="AlphaFoldDB" id="A0A1H5V195"/>
<evidence type="ECO:0000313" key="2">
    <source>
        <dbReference type="EMBL" id="SEF81033.1"/>
    </source>
</evidence>
<sequence>MAAILDFPQNTILENESVLMRPLQESDVENLLEISINEPETWEYSLVKANGKKNLKNYIQIALKVKENKTEFPFIVFDKKSGKYAGSTRFYDISLSFKTLQLGYTWYGKNFRGTGLNKHCKFLLLQFAFETLEMERVEFRADNNNQRSIAAMKSIGCKVEGILRNHMPTLDSDVRRDSIILSILRNEWFESVKENLKAKLL</sequence>
<dbReference type="InterPro" id="IPR000182">
    <property type="entry name" value="GNAT_dom"/>
</dbReference>
<reference evidence="3" key="1">
    <citation type="submission" date="2016-10" db="EMBL/GenBank/DDBJ databases">
        <authorList>
            <person name="Varghese N."/>
            <person name="Submissions S."/>
        </authorList>
    </citation>
    <scope>NUCLEOTIDE SEQUENCE [LARGE SCALE GENOMIC DNA]</scope>
    <source>
        <strain evidence="3">CGMCC 1.9230</strain>
    </source>
</reference>
<dbReference type="EMBL" id="FNVP01000003">
    <property type="protein sequence ID" value="SEF81033.1"/>
    <property type="molecule type" value="Genomic_DNA"/>
</dbReference>
<accession>A0A1H5V195</accession>
<keyword evidence="2" id="KW-0808">Transferase</keyword>
<protein>
    <submittedName>
        <fullName evidence="2">Protein N-acetyltransferase, RimJ/RimL family</fullName>
    </submittedName>
</protein>
<dbReference type="InterPro" id="IPR016181">
    <property type="entry name" value="Acyl_CoA_acyltransferase"/>
</dbReference>
<dbReference type="OrthoDB" id="9795199at2"/>
<gene>
    <name evidence="2" type="ORF">SAMN04488130_10313</name>
</gene>